<feature type="domain" description="CHAT" evidence="2">
    <location>
        <begin position="99"/>
        <end position="404"/>
    </location>
</feature>
<evidence type="ECO:0000313" key="3">
    <source>
        <dbReference type="EMBL" id="KPQ36707.1"/>
    </source>
</evidence>
<dbReference type="SMART" id="SM00028">
    <property type="entry name" value="TPR"/>
    <property type="match status" value="7"/>
</dbReference>
<dbReference type="EMBL" id="LJZR01000004">
    <property type="protein sequence ID" value="KPQ36707.1"/>
    <property type="molecule type" value="Genomic_DNA"/>
</dbReference>
<dbReference type="PRINTS" id="PR00364">
    <property type="entry name" value="DISEASERSIST"/>
</dbReference>
<name>A0A0P8A1A3_9CYAN</name>
<dbReference type="PANTHER" id="PTHR10098:SF108">
    <property type="entry name" value="TETRATRICOPEPTIDE REPEAT PROTEIN 28"/>
    <property type="match status" value="1"/>
</dbReference>
<dbReference type="Pfam" id="PF12770">
    <property type="entry name" value="CHAT"/>
    <property type="match status" value="1"/>
</dbReference>
<dbReference type="AlphaFoldDB" id="A0A0P8A1A3"/>
<dbReference type="InterPro" id="IPR019734">
    <property type="entry name" value="TPR_rpt"/>
</dbReference>
<feature type="repeat" description="TPR" evidence="1">
    <location>
        <begin position="1086"/>
        <end position="1119"/>
    </location>
</feature>
<dbReference type="Proteomes" id="UP000050465">
    <property type="component" value="Unassembled WGS sequence"/>
</dbReference>
<reference evidence="3 4" key="1">
    <citation type="submission" date="2015-09" db="EMBL/GenBank/DDBJ databases">
        <title>Identification and resolution of microdiversity through metagenomic sequencing of parallel consortia.</title>
        <authorList>
            <person name="Nelson W.C."/>
            <person name="Romine M.F."/>
            <person name="Lindemann S.R."/>
        </authorList>
    </citation>
    <scope>NUCLEOTIDE SEQUENCE [LARGE SCALE GENOMIC DNA]</scope>
    <source>
        <strain evidence="3">Ana</strain>
    </source>
</reference>
<comment type="caution">
    <text evidence="3">The sequence shown here is derived from an EMBL/GenBank/DDBJ whole genome shotgun (WGS) entry which is preliminary data.</text>
</comment>
<gene>
    <name evidence="3" type="ORF">HLUCCA11_04275</name>
</gene>
<dbReference type="Gene3D" id="3.40.50.300">
    <property type="entry name" value="P-loop containing nucleotide triphosphate hydrolases"/>
    <property type="match status" value="1"/>
</dbReference>
<proteinExistence type="predicted"/>
<dbReference type="InterPro" id="IPR027417">
    <property type="entry name" value="P-loop_NTPase"/>
</dbReference>
<evidence type="ECO:0000259" key="2">
    <source>
        <dbReference type="Pfam" id="PF12770"/>
    </source>
</evidence>
<evidence type="ECO:0000313" key="4">
    <source>
        <dbReference type="Proteomes" id="UP000050465"/>
    </source>
</evidence>
<dbReference type="SUPFAM" id="SSF48452">
    <property type="entry name" value="TPR-like"/>
    <property type="match status" value="2"/>
</dbReference>
<dbReference type="SUPFAM" id="SSF52540">
    <property type="entry name" value="P-loop containing nucleoside triphosphate hydrolases"/>
    <property type="match status" value="1"/>
</dbReference>
<feature type="repeat" description="TPR" evidence="1">
    <location>
        <begin position="1126"/>
        <end position="1159"/>
    </location>
</feature>
<keyword evidence="1" id="KW-0802">TPR repeat</keyword>
<accession>A0A0P8A1A3</accession>
<feature type="non-terminal residue" evidence="3">
    <location>
        <position position="1210"/>
    </location>
</feature>
<sequence length="1210" mass="137114">MNIITIREGRQTAEGFTATVSIDGQTQYPITVSDPFSGQQERDLEFYFEEWIRFPFDQQVKAQRAAASVKDYGERLFGEVFADADAYSDYKLACRDGLANLRIEIEGESPEFQALHWEALRDPKQPRPFAVDAVFTRKRFQRGIMQINLQPSPVINLLVVTARPDEEKDVGYRTISRPLIDAIEQGRLRVNVELLRPGTFEALSAHLERRAGFYHIVHFDAHGGLMIYDQFVAGAKQSRYLFGSRYGRGDIAPYEGVKAFLFLEGASQGQADPVEAQELADLLTSQGIPICILNACQSGKQVRADAGTNAGADAGTDAGTNAGTDADAANRMAIETRETSLGSRLMTAGVQMVVAMGYSVTVSAAALMMKKLYGELFAAQGIPEAIRLGRKALYNDKNRQVYFNQVVELEDWLLPVVYANKAVDLRLQPFTPEQEAAYYDAQDTRYRFAQPTYSFVGRDLEILKIEKALLRHNVLLLQGMGGTGKTTLLNYLRDWWQTTNFAGEVFYFGYDEKAHTLQQILQAIGKRVLGKFEFATFQAMGLGAQRRKLADVLKAQPYGIVLDNLESVTGEALAIANTLNEAEREEIKLFLQALVGGQTKVVLGSRSDEAWLQDVFSHAGKVNRYQLGGLDAEARTVLAEKILDVAVGNAQQIAALRQEGDFKRLMNLLAGYPLAMEVVLANLGRQSAAAVLAGLDAADVNLDSGAADRTKSILKCVEYSHSNLSAAAQKLLLCLAPFKGFINRADLANYAQQLQQLEPFADWEFDGFDEAVNEAMRWGLLSPYFEGDDGRLLRIQPVFPYFLRAKLAAVDEAVREGLATGFKAHYQGLAAQYQQMMASKEPEQRKLGLFFCGLEYENLYSALENCLEAREEMSILFCLTDYFQKTQNYPAQIALVESVCSALENYPQQFIKSESGYQIAFAFHRLANGYLETKQLPSAREFYQKAVDTYAQLEKFEDRQVALWCATGEHQLGIVAQKLREYEQARSHYQQALDIFIEYNDRYSQARTYHQLGRVAEALREYEQARSHYQQALNICIEYNDRYSQATVYHQLGMLAQKLREYEQARSHYQQALNICIEYNDRYRQANTYHQLGRVAQELREYEQARSHYQQALDIKIEYNDRYSQASTYHQLGSVAEELREYEQARSHYQQALDICIEYNDRYSQARTYHQLGSVAQELREYEQARSHYQQALDIKIEYNDRYSQASTYH</sequence>
<organism evidence="3 4">
    <name type="scientific">Phormidesmis priestleyi Ana</name>
    <dbReference type="NCBI Taxonomy" id="1666911"/>
    <lineage>
        <taxon>Bacteria</taxon>
        <taxon>Bacillati</taxon>
        <taxon>Cyanobacteriota</taxon>
        <taxon>Cyanophyceae</taxon>
        <taxon>Leptolyngbyales</taxon>
        <taxon>Leptolyngbyaceae</taxon>
        <taxon>Phormidesmis</taxon>
    </lineage>
</organism>
<dbReference type="PANTHER" id="PTHR10098">
    <property type="entry name" value="RAPSYN-RELATED"/>
    <property type="match status" value="1"/>
</dbReference>
<feature type="repeat" description="TPR" evidence="1">
    <location>
        <begin position="1046"/>
        <end position="1079"/>
    </location>
</feature>
<dbReference type="PROSITE" id="PS50005">
    <property type="entry name" value="TPR"/>
    <property type="match status" value="5"/>
</dbReference>
<dbReference type="InterPro" id="IPR011990">
    <property type="entry name" value="TPR-like_helical_dom_sf"/>
</dbReference>
<feature type="repeat" description="TPR" evidence="1">
    <location>
        <begin position="1166"/>
        <end position="1199"/>
    </location>
</feature>
<dbReference type="InterPro" id="IPR024983">
    <property type="entry name" value="CHAT_dom"/>
</dbReference>
<evidence type="ECO:0000256" key="1">
    <source>
        <dbReference type="PROSITE-ProRule" id="PRU00339"/>
    </source>
</evidence>
<feature type="repeat" description="TPR" evidence="1">
    <location>
        <begin position="1006"/>
        <end position="1039"/>
    </location>
</feature>
<protein>
    <submittedName>
        <fullName evidence="3">CHAT domain/Tetratricopeptide repeat/AAA ATPase domain</fullName>
    </submittedName>
</protein>
<dbReference type="STRING" id="1666911.HLUCCA11_04275"/>
<dbReference type="Gene3D" id="1.25.40.10">
    <property type="entry name" value="Tetratricopeptide repeat domain"/>
    <property type="match status" value="2"/>
</dbReference>
<dbReference type="Pfam" id="PF13424">
    <property type="entry name" value="TPR_12"/>
    <property type="match status" value="3"/>
</dbReference>